<feature type="transmembrane region" description="Helical" evidence="1">
    <location>
        <begin position="12"/>
        <end position="29"/>
    </location>
</feature>
<dbReference type="VEuPathDB" id="FungiDB:CC1G_14912"/>
<sequence>MANNGTRHSNDSQFFTTLGIFVITYNVFAPRLSLGSHTGALMSILPTRQGGRRSFMLWNGCSRTQSNAFWRTRALMSTSPTTQGAPHSFMQ</sequence>
<dbReference type="GeneID" id="9378688"/>
<evidence type="ECO:0000313" key="3">
    <source>
        <dbReference type="Proteomes" id="UP000001861"/>
    </source>
</evidence>
<dbReference type="EMBL" id="AACS02000007">
    <property type="protein sequence ID" value="EFI27441.1"/>
    <property type="molecule type" value="Genomic_DNA"/>
</dbReference>
<proteinExistence type="predicted"/>
<organism evidence="2 3">
    <name type="scientific">Coprinopsis cinerea (strain Okayama-7 / 130 / ATCC MYA-4618 / FGSC 9003)</name>
    <name type="common">Inky cap fungus</name>
    <name type="synonym">Hormographiella aspergillata</name>
    <dbReference type="NCBI Taxonomy" id="240176"/>
    <lineage>
        <taxon>Eukaryota</taxon>
        <taxon>Fungi</taxon>
        <taxon>Dikarya</taxon>
        <taxon>Basidiomycota</taxon>
        <taxon>Agaricomycotina</taxon>
        <taxon>Agaricomycetes</taxon>
        <taxon>Agaricomycetidae</taxon>
        <taxon>Agaricales</taxon>
        <taxon>Agaricineae</taxon>
        <taxon>Psathyrellaceae</taxon>
        <taxon>Coprinopsis</taxon>
    </lineage>
</organism>
<dbReference type="HOGENOM" id="CLU_2426947_0_0_1"/>
<keyword evidence="1" id="KW-0812">Transmembrane</keyword>
<accession>D6RNS5</accession>
<evidence type="ECO:0000256" key="1">
    <source>
        <dbReference type="SAM" id="Phobius"/>
    </source>
</evidence>
<comment type="caution">
    <text evidence="2">The sequence shown here is derived from an EMBL/GenBank/DDBJ whole genome shotgun (WGS) entry which is preliminary data.</text>
</comment>
<gene>
    <name evidence="2" type="ORF">CC1G_14912</name>
</gene>
<dbReference type="InParanoid" id="D6RNS5"/>
<dbReference type="Proteomes" id="UP000001861">
    <property type="component" value="Unassembled WGS sequence"/>
</dbReference>
<dbReference type="KEGG" id="cci:CC1G_14912"/>
<reference evidence="2 3" key="1">
    <citation type="journal article" date="2010" name="Proc. Natl. Acad. Sci. U.S.A.">
        <title>Insights into evolution of multicellular fungi from the assembled chromosomes of the mushroom Coprinopsis cinerea (Coprinus cinereus).</title>
        <authorList>
            <person name="Stajich J.E."/>
            <person name="Wilke S.K."/>
            <person name="Ahren D."/>
            <person name="Au C.H."/>
            <person name="Birren B.W."/>
            <person name="Borodovsky M."/>
            <person name="Burns C."/>
            <person name="Canback B."/>
            <person name="Casselton L.A."/>
            <person name="Cheng C.K."/>
            <person name="Deng J."/>
            <person name="Dietrich F.S."/>
            <person name="Fargo D.C."/>
            <person name="Farman M.L."/>
            <person name="Gathman A.C."/>
            <person name="Goldberg J."/>
            <person name="Guigo R."/>
            <person name="Hoegger P.J."/>
            <person name="Hooker J.B."/>
            <person name="Huggins A."/>
            <person name="James T.Y."/>
            <person name="Kamada T."/>
            <person name="Kilaru S."/>
            <person name="Kodira C."/>
            <person name="Kues U."/>
            <person name="Kupfer D."/>
            <person name="Kwan H.S."/>
            <person name="Lomsadze A."/>
            <person name="Li W."/>
            <person name="Lilly W.W."/>
            <person name="Ma L.J."/>
            <person name="Mackey A.J."/>
            <person name="Manning G."/>
            <person name="Martin F."/>
            <person name="Muraguchi H."/>
            <person name="Natvig D.O."/>
            <person name="Palmerini H."/>
            <person name="Ramesh M.A."/>
            <person name="Rehmeyer C.J."/>
            <person name="Roe B.A."/>
            <person name="Shenoy N."/>
            <person name="Stanke M."/>
            <person name="Ter-Hovhannisyan V."/>
            <person name="Tunlid A."/>
            <person name="Velagapudi R."/>
            <person name="Vision T.J."/>
            <person name="Zeng Q."/>
            <person name="Zolan M.E."/>
            <person name="Pukkila P.J."/>
        </authorList>
    </citation>
    <scope>NUCLEOTIDE SEQUENCE [LARGE SCALE GENOMIC DNA]</scope>
    <source>
        <strain evidence="3">Okayama-7 / 130 / ATCC MYA-4618 / FGSC 9003</strain>
    </source>
</reference>
<dbReference type="AlphaFoldDB" id="D6RNS5"/>
<keyword evidence="3" id="KW-1185">Reference proteome</keyword>
<keyword evidence="1" id="KW-1133">Transmembrane helix</keyword>
<keyword evidence="1" id="KW-0472">Membrane</keyword>
<protein>
    <submittedName>
        <fullName evidence="2">Uncharacterized protein</fullName>
    </submittedName>
</protein>
<name>D6RNS5_COPC7</name>
<dbReference type="RefSeq" id="XP_002910935.1">
    <property type="nucleotide sequence ID" value="XM_002910889.1"/>
</dbReference>
<evidence type="ECO:0000313" key="2">
    <source>
        <dbReference type="EMBL" id="EFI27441.1"/>
    </source>
</evidence>